<keyword evidence="10" id="KW-1185">Reference proteome</keyword>
<evidence type="ECO:0000256" key="3">
    <source>
        <dbReference type="ARBA" id="ARBA00022475"/>
    </source>
</evidence>
<dbReference type="Pfam" id="PF19300">
    <property type="entry name" value="BPD_transp_1_N"/>
    <property type="match status" value="1"/>
</dbReference>
<evidence type="ECO:0000256" key="7">
    <source>
        <dbReference type="RuleBase" id="RU363032"/>
    </source>
</evidence>
<accession>A0ABP7PS41</accession>
<protein>
    <submittedName>
        <fullName evidence="9">ABC transporter permease</fullName>
    </submittedName>
</protein>
<keyword evidence="6 7" id="KW-0472">Membrane</keyword>
<feature type="transmembrane region" description="Helical" evidence="7">
    <location>
        <begin position="100"/>
        <end position="118"/>
    </location>
</feature>
<comment type="caution">
    <text evidence="9">The sequence shown here is derived from an EMBL/GenBank/DDBJ whole genome shotgun (WGS) entry which is preliminary data.</text>
</comment>
<dbReference type="EMBL" id="BAABBO010000012">
    <property type="protein sequence ID" value="GAA3970099.1"/>
    <property type="molecule type" value="Genomic_DNA"/>
</dbReference>
<keyword evidence="2 7" id="KW-0813">Transport</keyword>
<dbReference type="PANTHER" id="PTHR43163">
    <property type="entry name" value="DIPEPTIDE TRANSPORT SYSTEM PERMEASE PROTEIN DPPB-RELATED"/>
    <property type="match status" value="1"/>
</dbReference>
<evidence type="ECO:0000313" key="10">
    <source>
        <dbReference type="Proteomes" id="UP001501337"/>
    </source>
</evidence>
<feature type="domain" description="ABC transmembrane type-1" evidence="8">
    <location>
        <begin position="94"/>
        <end position="312"/>
    </location>
</feature>
<name>A0ABP7PS41_9GAMM</name>
<dbReference type="Gene3D" id="1.10.3720.10">
    <property type="entry name" value="MetI-like"/>
    <property type="match status" value="1"/>
</dbReference>
<keyword evidence="4 7" id="KW-0812">Transmembrane</keyword>
<evidence type="ECO:0000256" key="5">
    <source>
        <dbReference type="ARBA" id="ARBA00022989"/>
    </source>
</evidence>
<keyword evidence="3" id="KW-1003">Cell membrane</keyword>
<feature type="transmembrane region" description="Helical" evidence="7">
    <location>
        <begin position="243"/>
        <end position="264"/>
    </location>
</feature>
<evidence type="ECO:0000256" key="2">
    <source>
        <dbReference type="ARBA" id="ARBA00022448"/>
    </source>
</evidence>
<dbReference type="RefSeq" id="WP_344807740.1">
    <property type="nucleotide sequence ID" value="NZ_BAABBO010000012.1"/>
</dbReference>
<organism evidence="9 10">
    <name type="scientific">Allohahella marinimesophila</name>
    <dbReference type="NCBI Taxonomy" id="1054972"/>
    <lineage>
        <taxon>Bacteria</taxon>
        <taxon>Pseudomonadati</taxon>
        <taxon>Pseudomonadota</taxon>
        <taxon>Gammaproteobacteria</taxon>
        <taxon>Oceanospirillales</taxon>
        <taxon>Hahellaceae</taxon>
        <taxon>Allohahella</taxon>
    </lineage>
</organism>
<dbReference type="Pfam" id="PF00528">
    <property type="entry name" value="BPD_transp_1"/>
    <property type="match status" value="1"/>
</dbReference>
<dbReference type="InterPro" id="IPR035906">
    <property type="entry name" value="MetI-like_sf"/>
</dbReference>
<feature type="transmembrane region" description="Helical" evidence="7">
    <location>
        <begin position="9"/>
        <end position="26"/>
    </location>
</feature>
<gene>
    <name evidence="9" type="ORF">GCM10022278_29710</name>
</gene>
<dbReference type="CDD" id="cd06261">
    <property type="entry name" value="TM_PBP2"/>
    <property type="match status" value="1"/>
</dbReference>
<feature type="transmembrane region" description="Helical" evidence="7">
    <location>
        <begin position="130"/>
        <end position="155"/>
    </location>
</feature>
<comment type="similarity">
    <text evidence="7">Belongs to the binding-protein-dependent transport system permease family.</text>
</comment>
<dbReference type="PROSITE" id="PS50928">
    <property type="entry name" value="ABC_TM1"/>
    <property type="match status" value="1"/>
</dbReference>
<evidence type="ECO:0000256" key="4">
    <source>
        <dbReference type="ARBA" id="ARBA00022692"/>
    </source>
</evidence>
<evidence type="ECO:0000256" key="6">
    <source>
        <dbReference type="ARBA" id="ARBA00023136"/>
    </source>
</evidence>
<dbReference type="PANTHER" id="PTHR43163:SF2">
    <property type="entry name" value="ABC TRANSPORTER PERMEASE PROTEIN"/>
    <property type="match status" value="1"/>
</dbReference>
<dbReference type="InterPro" id="IPR000515">
    <property type="entry name" value="MetI-like"/>
</dbReference>
<evidence type="ECO:0000259" key="8">
    <source>
        <dbReference type="PROSITE" id="PS50928"/>
    </source>
</evidence>
<reference evidence="10" key="1">
    <citation type="journal article" date="2019" name="Int. J. Syst. Evol. Microbiol.">
        <title>The Global Catalogue of Microorganisms (GCM) 10K type strain sequencing project: providing services to taxonomists for standard genome sequencing and annotation.</title>
        <authorList>
            <consortium name="The Broad Institute Genomics Platform"/>
            <consortium name="The Broad Institute Genome Sequencing Center for Infectious Disease"/>
            <person name="Wu L."/>
            <person name="Ma J."/>
        </authorList>
    </citation>
    <scope>NUCLEOTIDE SEQUENCE [LARGE SCALE GENOMIC DNA]</scope>
    <source>
        <strain evidence="10">JCM 17555</strain>
    </source>
</reference>
<dbReference type="SUPFAM" id="SSF161098">
    <property type="entry name" value="MetI-like"/>
    <property type="match status" value="1"/>
</dbReference>
<dbReference type="InterPro" id="IPR045621">
    <property type="entry name" value="BPD_transp_1_N"/>
</dbReference>
<dbReference type="Proteomes" id="UP001501337">
    <property type="component" value="Unassembled WGS sequence"/>
</dbReference>
<proteinExistence type="inferred from homology"/>
<evidence type="ECO:0000313" key="9">
    <source>
        <dbReference type="EMBL" id="GAA3970099.1"/>
    </source>
</evidence>
<evidence type="ECO:0000256" key="1">
    <source>
        <dbReference type="ARBA" id="ARBA00004651"/>
    </source>
</evidence>
<keyword evidence="5 7" id="KW-1133">Transmembrane helix</keyword>
<feature type="transmembrane region" description="Helical" evidence="7">
    <location>
        <begin position="290"/>
        <end position="315"/>
    </location>
</feature>
<feature type="transmembrane region" description="Helical" evidence="7">
    <location>
        <begin position="185"/>
        <end position="205"/>
    </location>
</feature>
<sequence>MLAFLIRRLFQGLVVMFVISLISFSIQDNLGDPLRELVGQSVSEVERDALREELGLNDPFLMQYSRFLGKAVQGDLGTSYFFKEPALTVILKKLPATLELVAGATLLIVIFSVPLGVYSAIKPRSLLTRIVMGVSIVGISVPVFLTAILLVYIFAIQLGLMPSYGRGELVHVFGYWDTGFLTSDGLLHLVLPSIALSSIMMPLFIRLIRAEMLEVLSADYVRFARAKGLRLSRIYFLHALKNTMLPVITVGGVQIGTMVAYTILTERVFQWPGMGFMFLEAVNRVDTPLIVAYLIVVGLIFVVTNTLVDLVYGLVNPTVRLTQGAPA</sequence>
<comment type="subcellular location">
    <subcellularLocation>
        <location evidence="1 7">Cell membrane</location>
        <topology evidence="1 7">Multi-pass membrane protein</topology>
    </subcellularLocation>
</comment>